<gene>
    <name evidence="8" type="ORF">A8806_102333</name>
</gene>
<evidence type="ECO:0000313" key="9">
    <source>
        <dbReference type="Proteomes" id="UP000245845"/>
    </source>
</evidence>
<dbReference type="Gene3D" id="3.40.190.10">
    <property type="entry name" value="Periplasmic binding protein-like II"/>
    <property type="match status" value="2"/>
</dbReference>
<name>A0A2Y9BEF1_9FIRM</name>
<dbReference type="PANTHER" id="PTHR43649">
    <property type="entry name" value="ARABINOSE-BINDING PROTEIN-RELATED"/>
    <property type="match status" value="1"/>
</dbReference>
<keyword evidence="9" id="KW-1185">Reference proteome</keyword>
<keyword evidence="3" id="KW-0472">Membrane</keyword>
<feature type="region of interest" description="Disordered" evidence="6">
    <location>
        <begin position="39"/>
        <end position="59"/>
    </location>
</feature>
<evidence type="ECO:0000256" key="1">
    <source>
        <dbReference type="ARBA" id="ARBA00022475"/>
    </source>
</evidence>
<dbReference type="EMBL" id="QGDL01000002">
    <property type="protein sequence ID" value="PWJ31475.1"/>
    <property type="molecule type" value="Genomic_DNA"/>
</dbReference>
<dbReference type="AlphaFoldDB" id="A0A2Y9BEF1"/>
<dbReference type="OrthoDB" id="2644263at2"/>
<evidence type="ECO:0000313" key="8">
    <source>
        <dbReference type="EMBL" id="PWJ31475.1"/>
    </source>
</evidence>
<keyword evidence="5" id="KW-0449">Lipoprotein</keyword>
<protein>
    <submittedName>
        <fullName evidence="8">Carbohydrate ABC transporter substrate-binding protein (CUT1 family)</fullName>
    </submittedName>
</protein>
<dbReference type="InterPro" id="IPR006059">
    <property type="entry name" value="SBP"/>
</dbReference>
<evidence type="ECO:0000256" key="6">
    <source>
        <dbReference type="SAM" id="MobiDB-lite"/>
    </source>
</evidence>
<dbReference type="PANTHER" id="PTHR43649:SF33">
    <property type="entry name" value="POLYGALACTURONAN_RHAMNOGALACTURONAN-BINDING PROTEIN YTCQ"/>
    <property type="match status" value="1"/>
</dbReference>
<evidence type="ECO:0000256" key="7">
    <source>
        <dbReference type="SAM" id="SignalP"/>
    </source>
</evidence>
<comment type="caution">
    <text evidence="8">The sequence shown here is derived from an EMBL/GenBank/DDBJ whole genome shotgun (WGS) entry which is preliminary data.</text>
</comment>
<feature type="chain" id="PRO_5043162139" evidence="7">
    <location>
        <begin position="26"/>
        <end position="572"/>
    </location>
</feature>
<sequence>MRKKRCKKRLRKSLLTKCFISAGLAALLLGSCGKSEGQERTASKADVPAASRTEQEKKDSVQMVEAIHTPYGKYPETVTYTLGKISGANHANLPVGATYEDNAYTQYLKEMLNIQNKDVFELEDGSTYEQAVEMAIEDNDIPDVLVIKGRDTLKRLADRGMIEDLSQVYEECTTDRIKEMYESYGDGLLGSATFDGKLYAFPDTVIDHGTMLLWMRADWIEELGLPEPETMEDAMEIARRFVEEDMAGDNSTVGLACSTELISGSSSTYGADPIFTEFGAVPGKWTLDDTGNVVYGSVMEETKAALGYMHELYTEKILDPRFLLRSTENLDQMVAEGKCGALFGYWWAPNNPLSTTSKGNRAAVWKPYLLSGQKKAVLESYNDWQYVVVRKGYEHPEVVGKYVSVLFDYTRYEDLNAHDINDYFSMNVDPTARPMNINVDYWDSLYRTTANIKQVMDGEMRVQELNGMERAYYETSKSYMNGTLTTVNAWAAYASRIQAVSLLSESGRGTLPLPMGDADGEIPHHLKRLETETFLQIICGEKPLNYFDEFVQKWYEEGGAELTATVHTVPCT</sequence>
<evidence type="ECO:0000256" key="2">
    <source>
        <dbReference type="ARBA" id="ARBA00022729"/>
    </source>
</evidence>
<keyword evidence="1" id="KW-1003">Cell membrane</keyword>
<dbReference type="RefSeq" id="WP_109730172.1">
    <property type="nucleotide sequence ID" value="NZ_BAAACK010000006.1"/>
</dbReference>
<dbReference type="SUPFAM" id="SSF53850">
    <property type="entry name" value="Periplasmic binding protein-like II"/>
    <property type="match status" value="1"/>
</dbReference>
<organism evidence="8 9">
    <name type="scientific">Faecalicatena orotica</name>
    <dbReference type="NCBI Taxonomy" id="1544"/>
    <lineage>
        <taxon>Bacteria</taxon>
        <taxon>Bacillati</taxon>
        <taxon>Bacillota</taxon>
        <taxon>Clostridia</taxon>
        <taxon>Lachnospirales</taxon>
        <taxon>Lachnospiraceae</taxon>
        <taxon>Faecalicatena</taxon>
    </lineage>
</organism>
<feature type="signal peptide" evidence="7">
    <location>
        <begin position="1"/>
        <end position="25"/>
    </location>
</feature>
<evidence type="ECO:0000256" key="3">
    <source>
        <dbReference type="ARBA" id="ARBA00023136"/>
    </source>
</evidence>
<dbReference type="InterPro" id="IPR050490">
    <property type="entry name" value="Bact_solute-bd_prot1"/>
</dbReference>
<dbReference type="Proteomes" id="UP000245845">
    <property type="component" value="Unassembled WGS sequence"/>
</dbReference>
<keyword evidence="4" id="KW-0564">Palmitate</keyword>
<evidence type="ECO:0000256" key="4">
    <source>
        <dbReference type="ARBA" id="ARBA00023139"/>
    </source>
</evidence>
<proteinExistence type="predicted"/>
<reference evidence="8 9" key="1">
    <citation type="submission" date="2018-05" db="EMBL/GenBank/DDBJ databases">
        <title>The Hungate 1000. A catalogue of reference genomes from the rumen microbiome.</title>
        <authorList>
            <person name="Kelly W."/>
        </authorList>
    </citation>
    <scope>NUCLEOTIDE SEQUENCE [LARGE SCALE GENOMIC DNA]</scope>
    <source>
        <strain evidence="8 9">NLAE-zl-C242</strain>
    </source>
</reference>
<evidence type="ECO:0000256" key="5">
    <source>
        <dbReference type="ARBA" id="ARBA00023288"/>
    </source>
</evidence>
<dbReference type="Pfam" id="PF01547">
    <property type="entry name" value="SBP_bac_1"/>
    <property type="match status" value="1"/>
</dbReference>
<keyword evidence="2 7" id="KW-0732">Signal</keyword>
<dbReference type="PROSITE" id="PS51257">
    <property type="entry name" value="PROKAR_LIPOPROTEIN"/>
    <property type="match status" value="1"/>
</dbReference>
<accession>A0A2Y9BEF1</accession>